<dbReference type="EMBL" id="PDOM01000707">
    <property type="protein sequence ID" value="PHP44898.1"/>
    <property type="molecule type" value="Genomic_DNA"/>
</dbReference>
<name>A0A7Z1HNS6_SALDU</name>
<reference evidence="1 2" key="1">
    <citation type="submission" date="2017-10" db="EMBL/GenBank/DDBJ databases">
        <title>Characterization of the Virulence Potential of Salmonella enterica Isolates Carrying Incompatibility Group FIB Plasmids using Caco-2 Intestinal Epithelial Cells.</title>
        <authorList>
            <person name="Sanad Y."/>
            <person name="Khajanchi B."/>
            <person name="Deck J."/>
            <person name="Cox J."/>
            <person name="Thaker R."/>
            <person name="Han J."/>
            <person name="Nayak R."/>
            <person name="Foley S."/>
        </authorList>
    </citation>
    <scope>NUCLEOTIDE SEQUENCE [LARGE SCALE GENOMIC DNA]</scope>
    <source>
        <strain evidence="1 2">SE853</strain>
    </source>
</reference>
<proteinExistence type="predicted"/>
<dbReference type="AlphaFoldDB" id="A0A7Z1HNS6"/>
<protein>
    <submittedName>
        <fullName evidence="1">Cytoplasmic protein</fullName>
    </submittedName>
</protein>
<organism evidence="1 2">
    <name type="scientific">Salmonella dublin</name>
    <dbReference type="NCBI Taxonomy" id="98360"/>
    <lineage>
        <taxon>Bacteria</taxon>
        <taxon>Pseudomonadati</taxon>
        <taxon>Pseudomonadota</taxon>
        <taxon>Gammaproteobacteria</taxon>
        <taxon>Enterobacterales</taxon>
        <taxon>Enterobacteriaceae</taxon>
        <taxon>Salmonella</taxon>
    </lineage>
</organism>
<dbReference type="Proteomes" id="UP000221568">
    <property type="component" value="Unassembled WGS sequence"/>
</dbReference>
<feature type="non-terminal residue" evidence="1">
    <location>
        <position position="50"/>
    </location>
</feature>
<accession>A0A7Z1HNS6</accession>
<evidence type="ECO:0000313" key="1">
    <source>
        <dbReference type="EMBL" id="PHP44898.1"/>
    </source>
</evidence>
<gene>
    <name evidence="1" type="ORF">CR088_30340</name>
</gene>
<comment type="caution">
    <text evidence="1">The sequence shown here is derived from an EMBL/GenBank/DDBJ whole genome shotgun (WGS) entry which is preliminary data.</text>
</comment>
<sequence>MSEPASFFLHAHITESNLKKFFHSPATNIKDYDDWLPWFTEEQRLYGDPA</sequence>
<evidence type="ECO:0000313" key="2">
    <source>
        <dbReference type="Proteomes" id="UP000221568"/>
    </source>
</evidence>